<dbReference type="InterPro" id="IPR036249">
    <property type="entry name" value="Thioredoxin-like_sf"/>
</dbReference>
<dbReference type="STRING" id="626523.GCWU000342_02142"/>
<dbReference type="AlphaFoldDB" id="C4GDG9"/>
<protein>
    <recommendedName>
        <fullName evidence="3">Thioredoxin-like fold domain-containing protein</fullName>
    </recommendedName>
</protein>
<dbReference type="Proteomes" id="UP000003494">
    <property type="component" value="Unassembled WGS sequence"/>
</dbReference>
<keyword evidence="2" id="KW-1185">Reference proteome</keyword>
<gene>
    <name evidence="1" type="ORF">GCWU000342_02142</name>
</gene>
<name>C4GDG9_9FIRM</name>
<organism evidence="1 2">
    <name type="scientific">Shuttleworthella satelles DSM 14600</name>
    <dbReference type="NCBI Taxonomy" id="626523"/>
    <lineage>
        <taxon>Bacteria</taxon>
        <taxon>Bacillati</taxon>
        <taxon>Bacillota</taxon>
        <taxon>Clostridia</taxon>
        <taxon>Lachnospirales</taxon>
        <taxon>Lachnospiraceae</taxon>
        <taxon>Shuttleworthella</taxon>
    </lineage>
</organism>
<evidence type="ECO:0000313" key="2">
    <source>
        <dbReference type="Proteomes" id="UP000003494"/>
    </source>
</evidence>
<evidence type="ECO:0000313" key="1">
    <source>
        <dbReference type="EMBL" id="EEP27448.1"/>
    </source>
</evidence>
<dbReference type="HOGENOM" id="CLU_2025163_0_0_9"/>
<dbReference type="SUPFAM" id="SSF52833">
    <property type="entry name" value="Thioredoxin-like"/>
    <property type="match status" value="1"/>
</dbReference>
<comment type="caution">
    <text evidence="1">The sequence shown here is derived from an EMBL/GenBank/DDBJ whole genome shotgun (WGS) entry which is preliminary data.</text>
</comment>
<reference evidence="1" key="1">
    <citation type="submission" date="2009-04" db="EMBL/GenBank/DDBJ databases">
        <authorList>
            <person name="Weinstock G."/>
            <person name="Sodergren E."/>
            <person name="Clifton S."/>
            <person name="Fulton L."/>
            <person name="Fulton B."/>
            <person name="Courtney L."/>
            <person name="Fronick C."/>
            <person name="Harrison M."/>
            <person name="Strong C."/>
            <person name="Farmer C."/>
            <person name="Delahaunty K."/>
            <person name="Markovic C."/>
            <person name="Hall O."/>
            <person name="Minx P."/>
            <person name="Tomlinson C."/>
            <person name="Mitreva M."/>
            <person name="Nelson J."/>
            <person name="Hou S."/>
            <person name="Wollam A."/>
            <person name="Pepin K.H."/>
            <person name="Johnson M."/>
            <person name="Bhonagiri V."/>
            <person name="Nash W.E."/>
            <person name="Warren W."/>
            <person name="Chinwalla A."/>
            <person name="Mardis E.R."/>
            <person name="Wilson R.K."/>
        </authorList>
    </citation>
    <scope>NUCLEOTIDE SEQUENCE [LARGE SCALE GENOMIC DNA]</scope>
    <source>
        <strain evidence="1">DSM 14600</strain>
    </source>
</reference>
<dbReference type="eggNOG" id="COG0526">
    <property type="taxonomic scope" value="Bacteria"/>
</dbReference>
<dbReference type="EMBL" id="ACIP02000007">
    <property type="protein sequence ID" value="EEP27448.1"/>
    <property type="molecule type" value="Genomic_DNA"/>
</dbReference>
<dbReference type="CDD" id="cd02947">
    <property type="entry name" value="TRX_family"/>
    <property type="match status" value="1"/>
</dbReference>
<evidence type="ECO:0008006" key="3">
    <source>
        <dbReference type="Google" id="ProtNLM"/>
    </source>
</evidence>
<accession>C4GDG9</accession>
<dbReference type="Gene3D" id="3.40.30.10">
    <property type="entry name" value="Glutaredoxin"/>
    <property type="match status" value="1"/>
</dbReference>
<proteinExistence type="predicted"/>
<sequence>MKIEIRQYGSDTCAPCAAIRQKLEKWQQDHPEVTYRYLPIEEYLEEAAQKGILSVPTVIVTIDGAETARESGYFSLDELLFRLEKYMKMTEKTEMTIRTATMDNMDKFEHGDVVWNQMRLTF</sequence>